<dbReference type="PATRIC" id="fig|2342.5.peg.614"/>
<accession>W0HHG7</accession>
<dbReference type="HOGENOM" id="CLU_096367_1_0_6"/>
<organism evidence="1 2">
    <name type="scientific">Candidatus Sodalis pierantonii str. SOPE</name>
    <dbReference type="NCBI Taxonomy" id="2342"/>
    <lineage>
        <taxon>Bacteria</taxon>
        <taxon>Pseudomonadati</taxon>
        <taxon>Pseudomonadota</taxon>
        <taxon>Gammaproteobacteria</taxon>
        <taxon>Enterobacterales</taxon>
        <taxon>Bruguierivoracaceae</taxon>
        <taxon>Sodalis</taxon>
    </lineage>
</organism>
<dbReference type="EMBL" id="CP006568">
    <property type="protein sequence ID" value="AHF73144.1"/>
    <property type="molecule type" value="Genomic_DNA"/>
</dbReference>
<gene>
    <name evidence="1" type="ORF">SOPEG_0591</name>
</gene>
<dbReference type="eggNOG" id="ENOG5032YJP">
    <property type="taxonomic scope" value="Bacteria"/>
</dbReference>
<dbReference type="KEGG" id="pes:SOPEG_0591"/>
<keyword evidence="2" id="KW-1185">Reference proteome</keyword>
<proteinExistence type="predicted"/>
<dbReference type="STRING" id="2342.SOPEG_0591"/>
<evidence type="ECO:0008006" key="3">
    <source>
        <dbReference type="Google" id="ProtNLM"/>
    </source>
</evidence>
<dbReference type="AlphaFoldDB" id="W0HHG7"/>
<dbReference type="RefSeq" id="WP_025244259.1">
    <property type="nucleotide sequence ID" value="NZ_CP006568.1"/>
</dbReference>
<sequence>MAGKIRGSDAFRQRLAQRAKNVATGKTLKVGFLAGATYPEGMPVAMIAAVNEFGGSITVLAREQTLHFRANPRTGKVGTRFVKASKANFAQSVMIPAHTITVSPRPYFRTMIASKSAAWSGAITSLMQQNDLDTRAALEAMGEQIKGQLQEAIRELTSSPLAKSTIKRKGFDKPLIDSSHMLNSVDYAVGIHEFTRHCVARGGSSESVY</sequence>
<evidence type="ECO:0000313" key="1">
    <source>
        <dbReference type="EMBL" id="AHF73144.1"/>
    </source>
</evidence>
<name>W0HHG7_9GAMM</name>
<dbReference type="Proteomes" id="UP000019025">
    <property type="component" value="Chromosome"/>
</dbReference>
<evidence type="ECO:0000313" key="2">
    <source>
        <dbReference type="Proteomes" id="UP000019025"/>
    </source>
</evidence>
<protein>
    <recommendedName>
        <fullName evidence="3">Phage protein</fullName>
    </recommendedName>
</protein>
<reference evidence="1 2" key="1">
    <citation type="journal article" date="2014" name="Genome Biol. Evol.">
        <title>Genome degeneration and adaptation in a nascent stage of symbiosis.</title>
        <authorList>
            <person name="Oakeson K.F."/>
            <person name="Gil R."/>
            <person name="Clayton A.L."/>
            <person name="Dunn D.M."/>
            <person name="von Niederhausern A.C."/>
            <person name="Hamil C."/>
            <person name="Aoyagi A."/>
            <person name="Duval B."/>
            <person name="Baca A."/>
            <person name="Silva F.J."/>
            <person name="Vallier A."/>
            <person name="Jackson D.G."/>
            <person name="Latorre A."/>
            <person name="Weiss R.B."/>
            <person name="Heddi A."/>
            <person name="Moya A."/>
            <person name="Dale C."/>
        </authorList>
    </citation>
    <scope>NUCLEOTIDE SEQUENCE [LARGE SCALE GENOMIC DNA]</scope>
    <source>
        <strain evidence="2">none</strain>
    </source>
</reference>